<dbReference type="OrthoDB" id="1661999at2"/>
<evidence type="ECO:0000313" key="3">
    <source>
        <dbReference type="Proteomes" id="UP000273326"/>
    </source>
</evidence>
<reference evidence="3" key="1">
    <citation type="submission" date="2018-12" db="EMBL/GenBank/DDBJ databases">
        <title>Complete genome sequencing of Jeotgalibaca sp. H21T32.</title>
        <authorList>
            <person name="Bae J.-W."/>
            <person name="Lee S.-Y."/>
        </authorList>
    </citation>
    <scope>NUCLEOTIDE SEQUENCE [LARGE SCALE GENOMIC DNA]</scope>
    <source>
        <strain evidence="3">H21T32</strain>
    </source>
</reference>
<feature type="transmembrane region" description="Helical" evidence="1">
    <location>
        <begin position="362"/>
        <end position="381"/>
    </location>
</feature>
<feature type="transmembrane region" description="Helical" evidence="1">
    <location>
        <begin position="114"/>
        <end position="131"/>
    </location>
</feature>
<feature type="transmembrane region" description="Helical" evidence="1">
    <location>
        <begin position="75"/>
        <end position="93"/>
    </location>
</feature>
<feature type="transmembrane region" description="Helical" evidence="1">
    <location>
        <begin position="6"/>
        <end position="22"/>
    </location>
</feature>
<name>A0A3Q9BNF5_9LACT</name>
<dbReference type="Proteomes" id="UP000273326">
    <property type="component" value="Chromosome"/>
</dbReference>
<dbReference type="KEGG" id="jeh:EJN90_02355"/>
<feature type="transmembrane region" description="Helical" evidence="1">
    <location>
        <begin position="388"/>
        <end position="417"/>
    </location>
</feature>
<feature type="transmembrane region" description="Helical" evidence="1">
    <location>
        <begin position="27"/>
        <end position="48"/>
    </location>
</feature>
<keyword evidence="1" id="KW-1133">Transmembrane helix</keyword>
<feature type="transmembrane region" description="Helical" evidence="1">
    <location>
        <begin position="281"/>
        <end position="301"/>
    </location>
</feature>
<organism evidence="2 3">
    <name type="scientific">Jeotgalibaca ciconiae</name>
    <dbReference type="NCBI Taxonomy" id="2496265"/>
    <lineage>
        <taxon>Bacteria</taxon>
        <taxon>Bacillati</taxon>
        <taxon>Bacillota</taxon>
        <taxon>Bacilli</taxon>
        <taxon>Lactobacillales</taxon>
        <taxon>Carnobacteriaceae</taxon>
        <taxon>Jeotgalibaca</taxon>
    </lineage>
</organism>
<proteinExistence type="predicted"/>
<feature type="transmembrane region" description="Helical" evidence="1">
    <location>
        <begin position="206"/>
        <end position="225"/>
    </location>
</feature>
<feature type="transmembrane region" description="Helical" evidence="1">
    <location>
        <begin position="322"/>
        <end position="342"/>
    </location>
</feature>
<protein>
    <submittedName>
        <fullName evidence="2">Citrate transporter</fullName>
    </submittedName>
</protein>
<keyword evidence="1" id="KW-0472">Membrane</keyword>
<evidence type="ECO:0000313" key="2">
    <source>
        <dbReference type="EMBL" id="AZP05650.1"/>
    </source>
</evidence>
<keyword evidence="3" id="KW-1185">Reference proteome</keyword>
<feature type="transmembrane region" description="Helical" evidence="1">
    <location>
        <begin position="137"/>
        <end position="154"/>
    </location>
</feature>
<dbReference type="AlphaFoldDB" id="A0A3Q9BNF5"/>
<evidence type="ECO:0000256" key="1">
    <source>
        <dbReference type="SAM" id="Phobius"/>
    </source>
</evidence>
<feature type="transmembrane region" description="Helical" evidence="1">
    <location>
        <begin position="250"/>
        <end position="275"/>
    </location>
</feature>
<gene>
    <name evidence="2" type="ORF">EJN90_02355</name>
</gene>
<keyword evidence="1" id="KW-0812">Transmembrane</keyword>
<dbReference type="EMBL" id="CP034465">
    <property type="protein sequence ID" value="AZP05650.1"/>
    <property type="molecule type" value="Genomic_DNA"/>
</dbReference>
<feature type="transmembrane region" description="Helical" evidence="1">
    <location>
        <begin position="454"/>
        <end position="472"/>
    </location>
</feature>
<sequence length="474" mass="51267">MFTIIAGIIIAISFFGFIYYCAKGGNLLLGLFVTTLIWTTISVLNTVINAAPGDSIWNLVVADLSTVFHDGPVEYGQTTAIIIFASWFGRVLVDTGIARSLIKRVVELAGDKQLSLVLIVSLVNAALFMSIFGPGSVIAMGSIILPIYFSIGINKQLAIGSFVMSVAAGMYVNGGYVSQFSGHAFFQPLFDNDINGFNTKFNSFTWSATIVHLIVLVAFVIFSYNKTKNKVRTWKAMDGGSGTSDANKDVAAYTFIVPFVPVILSLVVNLANIWYGNLSSFSVIFNFIVGVFLGLLLTGNLSTYSRAVEMTQKTLHNGISDVALLIGMLLTLNMFSKSASLISPIISTLLGSSLNWIGDNPLIIVVIFMVLAPLALFRGPFMIWGSGIALASVVSAVLTAGDASLTGTFPLLLVLFYVQPVGMVANSCPTQSWNLWALSYGKFEPREFIKSNVLWSWAIVAINILLAYYFIVAQ</sequence>
<accession>A0A3Q9BNF5</accession>
<feature type="transmembrane region" description="Helical" evidence="1">
    <location>
        <begin position="166"/>
        <end position="186"/>
    </location>
</feature>